<dbReference type="PANTHER" id="PTHR43739:SF5">
    <property type="entry name" value="EXO-ALPHA-SIALIDASE"/>
    <property type="match status" value="1"/>
</dbReference>
<dbReference type="CDD" id="cd15482">
    <property type="entry name" value="Sialidase_non-viral"/>
    <property type="match status" value="1"/>
</dbReference>
<accession>A0A948W7Q4</accession>
<name>A0A948W7Q4_UNCEI</name>
<sequence>MKLRILLGIVVLGLSAGAIIANLWPNLCPRLLPDLFMGDGDRNTVTIVAKPVALLDPSSPFNGGTAPPAPTEIAQWKHDRKERKRLREEWMESLHRCPPDVDWRLIEKANRRSLSLERFAKIERDERSSQWKEIGSVNQAGRTHAAAPSSDGASLYIGANHGGIWKGTIDGRDWVALSDGLGMGSNQILVVPPGYGPLEPEIVFTLRPGFASYGNEGTIHASSNGGQTWFVPEGVPDDIYESRRIVHDPSHPRTVYYLSRSRQYLDGGGYDYGFIISRSTDGGLTFEKRIVFPANPRCDLWIDRVAGGPIYVMAGGTIYRSDDQAASFQEVGTASTATVADVVLTGSEAGAPHFYAALQEGGQWKLYRSSNAGQSWAWKHDIDDFWETLLASITDPNLVFYAGVECWRSTSGGSAFNKVNNWYDYYGNPEGKLHADLPGMNAYMVGGQEAIYFNTDGGTFVSYDGGITIHNVSLWGLGVSQYYDTFTSQNDPYLIVAGAQDQGYQQSYHGSRGALIPFNQLISGDYGHLASTIRDHNWLYSVYPGFILIQKNETAPQYLFQLDFPTQSCSWMPSLTADPFDAEAFYFCGDHLWHCKRIENNYTYEMIEGSQDFSSGGFLTGLAISTADSEYWYGVTNDGKMWFSHNAGLSWTQSDHGPGSQYFYGTSIVASPGDRELAYAGGSGYLGHPIWRTTDGGLTWEPFSDGLPFTLVLELALGDDAGETPYAACEAGPYRYEAGAAQWVSILGTEAPLTCYWCVEWVPEIGVMRFGTYGRGIWDFWVPPASSSVDERNPGGYPNETFHSRLVCSPNPAHGPIEIRYRTATAGKVRVELFDISGRRIADLLNGHRTPGDHQFSFSPSTLHLGAGAYPVRLVTPDGVAVETLHIVR</sequence>
<dbReference type="PANTHER" id="PTHR43739">
    <property type="entry name" value="XYLOGLUCANASE (EUROFUNG)"/>
    <property type="match status" value="1"/>
</dbReference>
<comment type="caution">
    <text evidence="1">The sequence shown here is derived from an EMBL/GenBank/DDBJ whole genome shotgun (WGS) entry which is preliminary data.</text>
</comment>
<organism evidence="1 2">
    <name type="scientific">Eiseniibacteriota bacterium</name>
    <dbReference type="NCBI Taxonomy" id="2212470"/>
    <lineage>
        <taxon>Bacteria</taxon>
        <taxon>Candidatus Eiseniibacteriota</taxon>
    </lineage>
</organism>
<dbReference type="Proteomes" id="UP000777784">
    <property type="component" value="Unassembled WGS sequence"/>
</dbReference>
<evidence type="ECO:0008006" key="3">
    <source>
        <dbReference type="Google" id="ProtNLM"/>
    </source>
</evidence>
<dbReference type="Gene3D" id="2.130.10.10">
    <property type="entry name" value="YVTN repeat-like/Quinoprotein amine dehydrogenase"/>
    <property type="match status" value="3"/>
</dbReference>
<proteinExistence type="predicted"/>
<gene>
    <name evidence="1" type="ORF">KJ970_16390</name>
</gene>
<dbReference type="EMBL" id="JAHJDP010000093">
    <property type="protein sequence ID" value="MBU2692500.1"/>
    <property type="molecule type" value="Genomic_DNA"/>
</dbReference>
<evidence type="ECO:0000313" key="2">
    <source>
        <dbReference type="Proteomes" id="UP000777784"/>
    </source>
</evidence>
<dbReference type="AlphaFoldDB" id="A0A948W7Q4"/>
<reference evidence="1" key="1">
    <citation type="submission" date="2021-05" db="EMBL/GenBank/DDBJ databases">
        <title>Energy efficiency and biological interactions define the core microbiome of deep oligotrophic groundwater.</title>
        <authorList>
            <person name="Mehrshad M."/>
            <person name="Lopez-Fernandez M."/>
            <person name="Bell E."/>
            <person name="Bernier-Latmani R."/>
            <person name="Bertilsson S."/>
            <person name="Dopson M."/>
        </authorList>
    </citation>
    <scope>NUCLEOTIDE SEQUENCE</scope>
    <source>
        <strain evidence="1">Modern_marine.mb.64</strain>
    </source>
</reference>
<dbReference type="InterPro" id="IPR015943">
    <property type="entry name" value="WD40/YVTN_repeat-like_dom_sf"/>
</dbReference>
<protein>
    <recommendedName>
        <fullName evidence="3">T9SS type A sorting domain-containing protein</fullName>
    </recommendedName>
</protein>
<dbReference type="SUPFAM" id="SSF110296">
    <property type="entry name" value="Oligoxyloglucan reducing end-specific cellobiohydrolase"/>
    <property type="match status" value="2"/>
</dbReference>
<dbReference type="InterPro" id="IPR052025">
    <property type="entry name" value="Xyloglucanase_GH74"/>
</dbReference>
<dbReference type="GO" id="GO:0010411">
    <property type="term" value="P:xyloglucan metabolic process"/>
    <property type="evidence" value="ECO:0007669"/>
    <property type="project" value="TreeGrafter"/>
</dbReference>
<evidence type="ECO:0000313" key="1">
    <source>
        <dbReference type="EMBL" id="MBU2692500.1"/>
    </source>
</evidence>